<gene>
    <name evidence="1" type="ORF">HMPREF0591_5956</name>
</gene>
<comment type="caution">
    <text evidence="1">The sequence shown here is derived from an EMBL/GenBank/DDBJ whole genome shotgun (WGS) entry which is preliminary data.</text>
</comment>
<organism evidence="1 2">
    <name type="scientific">Mycobacterium parascrofulaceum ATCC BAA-614</name>
    <dbReference type="NCBI Taxonomy" id="525368"/>
    <lineage>
        <taxon>Bacteria</taxon>
        <taxon>Bacillati</taxon>
        <taxon>Actinomycetota</taxon>
        <taxon>Actinomycetes</taxon>
        <taxon>Mycobacteriales</taxon>
        <taxon>Mycobacteriaceae</taxon>
        <taxon>Mycobacterium</taxon>
        <taxon>Mycobacterium simiae complex</taxon>
    </lineage>
</organism>
<dbReference type="AlphaFoldDB" id="D5PIG2"/>
<accession>D5PIG2</accession>
<keyword evidence="2" id="KW-1185">Reference proteome</keyword>
<name>D5PIG2_9MYCO</name>
<proteinExistence type="predicted"/>
<dbReference type="eggNOG" id="ENOG50322DA">
    <property type="taxonomic scope" value="Bacteria"/>
</dbReference>
<evidence type="ECO:0000313" key="2">
    <source>
        <dbReference type="Proteomes" id="UP000003653"/>
    </source>
</evidence>
<protein>
    <submittedName>
        <fullName evidence="1">Uncharacterized protein</fullName>
    </submittedName>
</protein>
<sequence>MVTSSERLSGFWNGTDRNLLAERLGINVDYADWLLNHARKMKSGIIRVVVSEKNDGRETASVQAHHYRYVLDDNLTPDTRHYVQAVIERFRTISPDILTRPGYREWSFSVLVEPLHAVAPVTII</sequence>
<dbReference type="HOGENOM" id="CLU_2001360_0_0_11"/>
<reference evidence="1 2" key="1">
    <citation type="submission" date="2010-04" db="EMBL/GenBank/DDBJ databases">
        <authorList>
            <person name="Muzny D."/>
            <person name="Qin X."/>
            <person name="Deng J."/>
            <person name="Jiang H."/>
            <person name="Liu Y."/>
            <person name="Qu J."/>
            <person name="Song X.-Z."/>
            <person name="Zhang L."/>
            <person name="Thornton R."/>
            <person name="Coyle M."/>
            <person name="Francisco L."/>
            <person name="Jackson L."/>
            <person name="Javaid M."/>
            <person name="Korchina V."/>
            <person name="Kovar C."/>
            <person name="Mata R."/>
            <person name="Mathew T."/>
            <person name="Ngo R."/>
            <person name="Nguyen L."/>
            <person name="Nguyen N."/>
            <person name="Okwuonu G."/>
            <person name="Ongeri F."/>
            <person name="Pham C."/>
            <person name="Simmons D."/>
            <person name="Wilczek-Boney K."/>
            <person name="Hale W."/>
            <person name="Jakkamsetti A."/>
            <person name="Pham P."/>
            <person name="Ruth R."/>
            <person name="San Lucas F."/>
            <person name="Warren J."/>
            <person name="Zhang J."/>
            <person name="Zhao Z."/>
            <person name="Zhou C."/>
            <person name="Zhu D."/>
            <person name="Lee S."/>
            <person name="Bess C."/>
            <person name="Blankenburg K."/>
            <person name="Forbes L."/>
            <person name="Fu Q."/>
            <person name="Gubbala S."/>
            <person name="Hirani K."/>
            <person name="Jayaseelan J.C."/>
            <person name="Lara F."/>
            <person name="Munidasa M."/>
            <person name="Palculict T."/>
            <person name="Patil S."/>
            <person name="Pu L.-L."/>
            <person name="Saada N."/>
            <person name="Tang L."/>
            <person name="Weissenberger G."/>
            <person name="Zhu Y."/>
            <person name="Hemphill L."/>
            <person name="Shang Y."/>
            <person name="Youmans B."/>
            <person name="Ayvaz T."/>
            <person name="Ross M."/>
            <person name="Santibanez J."/>
            <person name="Aqrawi P."/>
            <person name="Gross S."/>
            <person name="Joshi V."/>
            <person name="Fowler G."/>
            <person name="Nazareth L."/>
            <person name="Reid J."/>
            <person name="Worley K."/>
            <person name="Petrosino J."/>
            <person name="Highlander S."/>
            <person name="Gibbs R."/>
        </authorList>
    </citation>
    <scope>NUCLEOTIDE SEQUENCE [LARGE SCALE GENOMIC DNA]</scope>
    <source>
        <strain evidence="1 2">ATCC BAA-614</strain>
    </source>
</reference>
<evidence type="ECO:0000313" key="1">
    <source>
        <dbReference type="EMBL" id="EFG74133.1"/>
    </source>
</evidence>
<dbReference type="EMBL" id="ADNV01000384">
    <property type="protein sequence ID" value="EFG74133.1"/>
    <property type="molecule type" value="Genomic_DNA"/>
</dbReference>
<dbReference type="Proteomes" id="UP000003653">
    <property type="component" value="Unassembled WGS sequence"/>
</dbReference>
<dbReference type="RefSeq" id="WP_007171152.1">
    <property type="nucleotide sequence ID" value="NZ_GG770558.1"/>
</dbReference>